<name>A0A6L2NAS4_TANCI</name>
<dbReference type="SUPFAM" id="SSF53098">
    <property type="entry name" value="Ribonuclease H-like"/>
    <property type="match status" value="1"/>
</dbReference>
<evidence type="ECO:0000313" key="1">
    <source>
        <dbReference type="EMBL" id="GEU81654.1"/>
    </source>
</evidence>
<reference evidence="1" key="1">
    <citation type="journal article" date="2019" name="Sci. Rep.">
        <title>Draft genome of Tanacetum cinerariifolium, the natural source of mosquito coil.</title>
        <authorList>
            <person name="Yamashiro T."/>
            <person name="Shiraishi A."/>
            <person name="Satake H."/>
            <person name="Nakayama K."/>
        </authorList>
    </citation>
    <scope>NUCLEOTIDE SEQUENCE</scope>
</reference>
<comment type="caution">
    <text evidence="1">The sequence shown here is derived from an EMBL/GenBank/DDBJ whole genome shotgun (WGS) entry which is preliminary data.</text>
</comment>
<protein>
    <submittedName>
        <fullName evidence="1">Uncharacterized protein</fullName>
    </submittedName>
</protein>
<proteinExistence type="predicted"/>
<dbReference type="InterPro" id="IPR012337">
    <property type="entry name" value="RNaseH-like_sf"/>
</dbReference>
<organism evidence="1">
    <name type="scientific">Tanacetum cinerariifolium</name>
    <name type="common">Dalmatian daisy</name>
    <name type="synonym">Chrysanthemum cinerariifolium</name>
    <dbReference type="NCBI Taxonomy" id="118510"/>
    <lineage>
        <taxon>Eukaryota</taxon>
        <taxon>Viridiplantae</taxon>
        <taxon>Streptophyta</taxon>
        <taxon>Embryophyta</taxon>
        <taxon>Tracheophyta</taxon>
        <taxon>Spermatophyta</taxon>
        <taxon>Magnoliopsida</taxon>
        <taxon>eudicotyledons</taxon>
        <taxon>Gunneridae</taxon>
        <taxon>Pentapetalae</taxon>
        <taxon>asterids</taxon>
        <taxon>campanulids</taxon>
        <taxon>Asterales</taxon>
        <taxon>Asteraceae</taxon>
        <taxon>Asteroideae</taxon>
        <taxon>Anthemideae</taxon>
        <taxon>Anthemidinae</taxon>
        <taxon>Tanacetum</taxon>
    </lineage>
</organism>
<dbReference type="AlphaFoldDB" id="A0A6L2NAS4"/>
<gene>
    <name evidence="1" type="ORF">Tci_053632</name>
</gene>
<accession>A0A6L2NAS4</accession>
<sequence>MHLKALKVSNQEMYEHVDPKLLVHKVRENDDPLHCLGFALTPRFYDKTYLSTKAPDGIPRKPPNLNKEVTVGVIDAFKRISENEEETKMLRAQNSRFHMKKCLYVRLEDQIDVVAIAIIDWWSTYGSETPKLSEIAKKVLSQLSGTNSNAIFALPGHGSTSPVGRKSNAIFALPGHGSTSPVGRKSNAIFALYGHGSTSPVGCKSNAIFALPGHESTSSVGRKSNAIFTLPGHGSASSIGLYYTGSAFIIINPSHYPFVKNEREWYLANASVTPTIENVFFLRGLYRLATGNQASEHNHPTHVRGCCLR</sequence>
<dbReference type="EMBL" id="BKCJ010008328">
    <property type="protein sequence ID" value="GEU81654.1"/>
    <property type="molecule type" value="Genomic_DNA"/>
</dbReference>